<evidence type="ECO:0000256" key="1">
    <source>
        <dbReference type="SAM" id="SignalP"/>
    </source>
</evidence>
<keyword evidence="3" id="KW-1185">Reference proteome</keyword>
<comment type="caution">
    <text evidence="2">The sequence shown here is derived from an EMBL/GenBank/DDBJ whole genome shotgun (WGS) entry which is preliminary data.</text>
</comment>
<accession>A0A9D3YMN3</accession>
<feature type="chain" id="PRO_5039677585" evidence="1">
    <location>
        <begin position="21"/>
        <end position="69"/>
    </location>
</feature>
<name>A0A9D3YMN3_DREPO</name>
<keyword evidence="1" id="KW-0732">Signal</keyword>
<evidence type="ECO:0000313" key="3">
    <source>
        <dbReference type="Proteomes" id="UP000828390"/>
    </source>
</evidence>
<feature type="signal peptide" evidence="1">
    <location>
        <begin position="1"/>
        <end position="20"/>
    </location>
</feature>
<dbReference type="EMBL" id="JAIWYP010000015">
    <property type="protein sequence ID" value="KAH3701615.1"/>
    <property type="molecule type" value="Genomic_DNA"/>
</dbReference>
<organism evidence="2 3">
    <name type="scientific">Dreissena polymorpha</name>
    <name type="common">Zebra mussel</name>
    <name type="synonym">Mytilus polymorpha</name>
    <dbReference type="NCBI Taxonomy" id="45954"/>
    <lineage>
        <taxon>Eukaryota</taxon>
        <taxon>Metazoa</taxon>
        <taxon>Spiralia</taxon>
        <taxon>Lophotrochozoa</taxon>
        <taxon>Mollusca</taxon>
        <taxon>Bivalvia</taxon>
        <taxon>Autobranchia</taxon>
        <taxon>Heteroconchia</taxon>
        <taxon>Euheterodonta</taxon>
        <taxon>Imparidentia</taxon>
        <taxon>Neoheterodontei</taxon>
        <taxon>Myida</taxon>
        <taxon>Dreissenoidea</taxon>
        <taxon>Dreissenidae</taxon>
        <taxon>Dreissena</taxon>
    </lineage>
</organism>
<dbReference type="AlphaFoldDB" id="A0A9D3YMN3"/>
<protein>
    <submittedName>
        <fullName evidence="2">Uncharacterized protein</fullName>
    </submittedName>
</protein>
<reference evidence="2" key="2">
    <citation type="submission" date="2020-11" db="EMBL/GenBank/DDBJ databases">
        <authorList>
            <person name="McCartney M.A."/>
            <person name="Auch B."/>
            <person name="Kono T."/>
            <person name="Mallez S."/>
            <person name="Becker A."/>
            <person name="Gohl D.M."/>
            <person name="Silverstein K.A.T."/>
            <person name="Koren S."/>
            <person name="Bechman K.B."/>
            <person name="Herman A."/>
            <person name="Abrahante J.E."/>
            <person name="Garbe J."/>
        </authorList>
    </citation>
    <scope>NUCLEOTIDE SEQUENCE</scope>
    <source>
        <strain evidence="2">Duluth1</strain>
        <tissue evidence="2">Whole animal</tissue>
    </source>
</reference>
<dbReference type="Proteomes" id="UP000828390">
    <property type="component" value="Unassembled WGS sequence"/>
</dbReference>
<sequence>MKMKKTIVMIVVCAVCFVYGEEGNEGLIDTEELYIRQKLEFVNSLGYESYSVVDVGEDEEQGEPDTGPR</sequence>
<proteinExistence type="predicted"/>
<gene>
    <name evidence="2" type="ORF">DPMN_076605</name>
</gene>
<reference evidence="2" key="1">
    <citation type="journal article" date="2019" name="bioRxiv">
        <title>The Genome of the Zebra Mussel, Dreissena polymorpha: A Resource for Invasive Species Research.</title>
        <authorList>
            <person name="McCartney M.A."/>
            <person name="Auch B."/>
            <person name="Kono T."/>
            <person name="Mallez S."/>
            <person name="Zhang Y."/>
            <person name="Obille A."/>
            <person name="Becker A."/>
            <person name="Abrahante J.E."/>
            <person name="Garbe J."/>
            <person name="Badalamenti J.P."/>
            <person name="Herman A."/>
            <person name="Mangelson H."/>
            <person name="Liachko I."/>
            <person name="Sullivan S."/>
            <person name="Sone E.D."/>
            <person name="Koren S."/>
            <person name="Silverstein K.A.T."/>
            <person name="Beckman K.B."/>
            <person name="Gohl D.M."/>
        </authorList>
    </citation>
    <scope>NUCLEOTIDE SEQUENCE</scope>
    <source>
        <strain evidence="2">Duluth1</strain>
        <tissue evidence="2">Whole animal</tissue>
    </source>
</reference>
<evidence type="ECO:0000313" key="2">
    <source>
        <dbReference type="EMBL" id="KAH3701615.1"/>
    </source>
</evidence>